<evidence type="ECO:0000256" key="4">
    <source>
        <dbReference type="ARBA" id="ARBA00023004"/>
    </source>
</evidence>
<protein>
    <recommendedName>
        <fullName evidence="8">Carotenoid 9,10(9',10')-cleavage dioxygenase 1-like</fullName>
    </recommendedName>
</protein>
<dbReference type="GO" id="GO:0046872">
    <property type="term" value="F:metal ion binding"/>
    <property type="evidence" value="ECO:0007669"/>
    <property type="project" value="UniProtKB-KW"/>
</dbReference>
<reference evidence="6" key="1">
    <citation type="submission" date="2023-05" db="EMBL/GenBank/DDBJ databases">
        <authorList>
            <person name="Huff M."/>
        </authorList>
    </citation>
    <scope>NUCLEOTIDE SEQUENCE</scope>
</reference>
<dbReference type="GO" id="GO:0009570">
    <property type="term" value="C:chloroplast stroma"/>
    <property type="evidence" value="ECO:0007669"/>
    <property type="project" value="TreeGrafter"/>
</dbReference>
<sequence length="601" mass="67794">MASTLQVNCSIERPSLSYKFDDHSRGSLPSSLSFKPLFRKFQQNPILANVPNIIKEASVRIIDTFVDLAFEFVDQPLLPSQSNFAPVEELGEAIRVTSIEGRIPGDFPEGVYIRNGPNPLFGGLKSTKSVFGKSSHIWIEGEGMLHALYFCKERNGSWITSYNNRYVQTDTLKLEEKRKKPAFLPAVEGDSHAVLSAFLLNLLRFGSVDKYLSNTNVFEHSGKFYSISENYIPQEIDIRTLETLGNWHLNKAWSRPFTSHPKKAPDTGELVIMGITPRKPYFELGVISADGNKLIHKADLKLNRCCLSHELGVTKRYNVIMDFPVTVDIDRLISGGSLIKHDKGGRARIGIMPRYGDADSVQWFEVESSCTFHIINCYEDGNEVVVLACRAHGSVIPGPDYGLNKFEWFSKGFEHIVSVEEIDEKSQEGSFFSRAYEWRLNIHTGEVEERNLTGTEYSMDFPFMNEKFVGLDTKFGYTQVVDSNSSSISGMAKYGGLAKLYFKERKLELLLDKRQFEEELIKIEYHKFPQNTFCTGAAFVAKPGSPEEDGGWIITYVHNEDSNISQVYIVDAQKLSDGPVAKITLPSRVPYGFHGAFMPIR</sequence>
<feature type="binding site" evidence="5">
    <location>
        <position position="373"/>
    </location>
    <ligand>
        <name>Fe cation</name>
        <dbReference type="ChEBI" id="CHEBI:24875"/>
        <note>catalytic</note>
    </ligand>
</feature>
<comment type="similarity">
    <text evidence="1">Belongs to the carotenoid oxygenase family.</text>
</comment>
<dbReference type="AlphaFoldDB" id="A0AAD2AGX8"/>
<accession>A0AAD2AGX8</accession>
<dbReference type="InterPro" id="IPR004294">
    <property type="entry name" value="Carotenoid_Oase"/>
</dbReference>
<dbReference type="EMBL" id="OU503056">
    <property type="protein sequence ID" value="CAI9784897.1"/>
    <property type="molecule type" value="Genomic_DNA"/>
</dbReference>
<evidence type="ECO:0000313" key="7">
    <source>
        <dbReference type="Proteomes" id="UP000834106"/>
    </source>
</evidence>
<dbReference type="PANTHER" id="PTHR10543">
    <property type="entry name" value="BETA-CAROTENE DIOXYGENASE"/>
    <property type="match status" value="1"/>
</dbReference>
<organism evidence="6 7">
    <name type="scientific">Fraxinus pennsylvanica</name>
    <dbReference type="NCBI Taxonomy" id="56036"/>
    <lineage>
        <taxon>Eukaryota</taxon>
        <taxon>Viridiplantae</taxon>
        <taxon>Streptophyta</taxon>
        <taxon>Embryophyta</taxon>
        <taxon>Tracheophyta</taxon>
        <taxon>Spermatophyta</taxon>
        <taxon>Magnoliopsida</taxon>
        <taxon>eudicotyledons</taxon>
        <taxon>Gunneridae</taxon>
        <taxon>Pentapetalae</taxon>
        <taxon>asterids</taxon>
        <taxon>lamiids</taxon>
        <taxon>Lamiales</taxon>
        <taxon>Oleaceae</taxon>
        <taxon>Oleeae</taxon>
        <taxon>Fraxinus</taxon>
    </lineage>
</organism>
<comment type="cofactor">
    <cofactor evidence="5">
        <name>Fe(2+)</name>
        <dbReference type="ChEBI" id="CHEBI:29033"/>
    </cofactor>
    <text evidence="5">Binds 1 Fe(2+) ion per subunit.</text>
</comment>
<feature type="binding site" evidence="5">
    <location>
        <position position="309"/>
    </location>
    <ligand>
        <name>Fe cation</name>
        <dbReference type="ChEBI" id="CHEBI:24875"/>
        <note>catalytic</note>
    </ligand>
</feature>
<feature type="binding site" evidence="5">
    <location>
        <position position="594"/>
    </location>
    <ligand>
        <name>Fe cation</name>
        <dbReference type="ChEBI" id="CHEBI:24875"/>
        <note>catalytic</note>
    </ligand>
</feature>
<dbReference type="Pfam" id="PF03055">
    <property type="entry name" value="RPE65"/>
    <property type="match status" value="1"/>
</dbReference>
<dbReference type="GO" id="GO:0016121">
    <property type="term" value="P:carotene catabolic process"/>
    <property type="evidence" value="ECO:0007669"/>
    <property type="project" value="TreeGrafter"/>
</dbReference>
<evidence type="ECO:0008006" key="8">
    <source>
        <dbReference type="Google" id="ProtNLM"/>
    </source>
</evidence>
<dbReference type="PANTHER" id="PTHR10543:SF142">
    <property type="entry name" value="OS06G0162550 PROTEIN"/>
    <property type="match status" value="1"/>
</dbReference>
<evidence type="ECO:0000256" key="3">
    <source>
        <dbReference type="ARBA" id="ARBA00022964"/>
    </source>
</evidence>
<evidence type="ECO:0000256" key="2">
    <source>
        <dbReference type="ARBA" id="ARBA00022723"/>
    </source>
</evidence>
<dbReference type="GO" id="GO:0010436">
    <property type="term" value="F:carotenoid dioxygenase activity"/>
    <property type="evidence" value="ECO:0007669"/>
    <property type="project" value="TreeGrafter"/>
</dbReference>
<keyword evidence="7" id="KW-1185">Reference proteome</keyword>
<dbReference type="Proteomes" id="UP000834106">
    <property type="component" value="Chromosome 21"/>
</dbReference>
<keyword evidence="2 5" id="KW-0479">Metal-binding</keyword>
<evidence type="ECO:0000313" key="6">
    <source>
        <dbReference type="EMBL" id="CAI9784897.1"/>
    </source>
</evidence>
<gene>
    <name evidence="6" type="ORF">FPE_LOCUS32327</name>
</gene>
<keyword evidence="4 5" id="KW-0408">Iron</keyword>
<keyword evidence="3" id="KW-0223">Dioxygenase</keyword>
<evidence type="ECO:0000256" key="5">
    <source>
        <dbReference type="PIRSR" id="PIRSR604294-1"/>
    </source>
</evidence>
<evidence type="ECO:0000256" key="1">
    <source>
        <dbReference type="ARBA" id="ARBA00006787"/>
    </source>
</evidence>
<keyword evidence="3" id="KW-0560">Oxidoreductase</keyword>
<feature type="binding site" evidence="5">
    <location>
        <position position="260"/>
    </location>
    <ligand>
        <name>Fe cation</name>
        <dbReference type="ChEBI" id="CHEBI:24875"/>
        <note>catalytic</note>
    </ligand>
</feature>
<name>A0AAD2AGX8_9LAMI</name>
<proteinExistence type="inferred from homology"/>